<feature type="transmembrane region" description="Helical" evidence="8">
    <location>
        <begin position="192"/>
        <end position="211"/>
    </location>
</feature>
<evidence type="ECO:0000256" key="5">
    <source>
        <dbReference type="ARBA" id="ARBA00023136"/>
    </source>
</evidence>
<dbReference type="Gene3D" id="3.20.20.190">
    <property type="entry name" value="Phosphatidylinositol (PI) phosphodiesterase"/>
    <property type="match status" value="1"/>
</dbReference>
<evidence type="ECO:0000256" key="2">
    <source>
        <dbReference type="ARBA" id="ARBA00022692"/>
    </source>
</evidence>
<dbReference type="PROSITE" id="PS51257">
    <property type="entry name" value="PROKAR_LIPOPROTEIN"/>
    <property type="match status" value="1"/>
</dbReference>
<evidence type="ECO:0000313" key="11">
    <source>
        <dbReference type="Proteomes" id="UP000887568"/>
    </source>
</evidence>
<name>A0A913ZEP6_PATMI</name>
<dbReference type="GO" id="GO:0016020">
    <property type="term" value="C:membrane"/>
    <property type="evidence" value="ECO:0007669"/>
    <property type="project" value="UniProtKB-SubCell"/>
</dbReference>
<organism evidence="10 11">
    <name type="scientific">Patiria miniata</name>
    <name type="common">Bat star</name>
    <name type="synonym">Asterina miniata</name>
    <dbReference type="NCBI Taxonomy" id="46514"/>
    <lineage>
        <taxon>Eukaryota</taxon>
        <taxon>Metazoa</taxon>
        <taxon>Echinodermata</taxon>
        <taxon>Eleutherozoa</taxon>
        <taxon>Asterozoa</taxon>
        <taxon>Asteroidea</taxon>
        <taxon>Valvatacea</taxon>
        <taxon>Valvatida</taxon>
        <taxon>Asterinidae</taxon>
        <taxon>Patiria</taxon>
    </lineage>
</organism>
<protein>
    <recommendedName>
        <fullName evidence="9">GP-PDE domain-containing protein</fullName>
    </recommendedName>
</protein>
<proteinExistence type="predicted"/>
<evidence type="ECO:0000256" key="4">
    <source>
        <dbReference type="ARBA" id="ARBA00022989"/>
    </source>
</evidence>
<feature type="transmembrane region" description="Helical" evidence="8">
    <location>
        <begin position="86"/>
        <end position="113"/>
    </location>
</feature>
<feature type="domain" description="GP-PDE" evidence="9">
    <location>
        <begin position="231"/>
        <end position="489"/>
    </location>
</feature>
<feature type="region of interest" description="Disordered" evidence="7">
    <location>
        <begin position="568"/>
        <end position="598"/>
    </location>
</feature>
<dbReference type="SUPFAM" id="SSF51695">
    <property type="entry name" value="PLC-like phosphodiesterases"/>
    <property type="match status" value="1"/>
</dbReference>
<feature type="transmembrane region" description="Helical" evidence="8">
    <location>
        <begin position="46"/>
        <end position="66"/>
    </location>
</feature>
<keyword evidence="11" id="KW-1185">Reference proteome</keyword>
<evidence type="ECO:0000256" key="6">
    <source>
        <dbReference type="ARBA" id="ARBA00023180"/>
    </source>
</evidence>
<evidence type="ECO:0000256" key="3">
    <source>
        <dbReference type="ARBA" id="ARBA00022801"/>
    </source>
</evidence>
<keyword evidence="4 8" id="KW-1133">Transmembrane helix</keyword>
<keyword evidence="5 8" id="KW-0472">Membrane</keyword>
<sequence length="627" mass="71777">MVSHIRLENTQNYKQQVCLSVMTGLYGCRWKRYQRSTEPTTKFEKLWAVLVVVCFAFIVMWLYYWVMAQNDIADFNWFIYTMLGGWFDWFMLLYILTILTLVYVGILLVLAIAHCITGRQLYLHWVHKIPVVLVLAACVVVVILLSELWRSEWVLVGITLQVTAPVVQIVAVVILTVLAWPLSGLWWGSLHIAYRCVAVIAYVLLLLFVYLSPLIMQKPCVVRTEDLPTKPPIIAHRGAPQLAPENTNISYQTAAEYSVYGFETDVKISWDGVPFLMHDSTLARTTNVHEVFPNRTDKLSESFTWEELQRLDAGSWFLQRDPYHKLKYVPEKTKEKYKQQKIPSFQDFLRLAIQYNKSVVFDLSKPREGHHFRHNYTQVVVDIILASGIQQEKVWWLPNENRTWVEEKAPGFIQTAEGRYDVNILLNENIGNVNAMYSEVNQDDIRLYAENSINTSIYVINTPGLYSVYWCVGAHTITSSASQDLYDIQSPIWHMTPTAFLIVSIVIGVASAVCVLTIFIVQRCRHPAREVNPESISLHSPRHFASSTTKKSDRELLYRTNEDTTFNPAHAPGKNIQIGSIPKDGETPPTVLEEEEPPVYEDDLETMGVSSAAGPANIHQEVKMQLE</sequence>
<evidence type="ECO:0000256" key="8">
    <source>
        <dbReference type="SAM" id="Phobius"/>
    </source>
</evidence>
<feature type="transmembrane region" description="Helical" evidence="8">
    <location>
        <begin position="499"/>
        <end position="521"/>
    </location>
</feature>
<evidence type="ECO:0000256" key="7">
    <source>
        <dbReference type="SAM" id="MobiDB-lite"/>
    </source>
</evidence>
<comment type="subcellular location">
    <subcellularLocation>
        <location evidence="1">Membrane</location>
        <topology evidence="1">Multi-pass membrane protein</topology>
    </subcellularLocation>
</comment>
<dbReference type="InterPro" id="IPR017946">
    <property type="entry name" value="PLC-like_Pdiesterase_TIM-brl"/>
</dbReference>
<feature type="transmembrane region" description="Helical" evidence="8">
    <location>
        <begin position="158"/>
        <end position="180"/>
    </location>
</feature>
<reference evidence="10" key="1">
    <citation type="submission" date="2022-11" db="UniProtKB">
        <authorList>
            <consortium name="EnsemblMetazoa"/>
        </authorList>
    </citation>
    <scope>IDENTIFICATION</scope>
</reference>
<accession>A0A913ZEP6</accession>
<dbReference type="GeneID" id="119723603"/>
<dbReference type="AlphaFoldDB" id="A0A913ZEP6"/>
<dbReference type="InterPro" id="IPR030395">
    <property type="entry name" value="GP_PDE_dom"/>
</dbReference>
<dbReference type="Pfam" id="PF03009">
    <property type="entry name" value="GDPD"/>
    <property type="match status" value="1"/>
</dbReference>
<dbReference type="GO" id="GO:0006629">
    <property type="term" value="P:lipid metabolic process"/>
    <property type="evidence" value="ECO:0007669"/>
    <property type="project" value="InterPro"/>
</dbReference>
<dbReference type="OMA" id="CRWRRYE"/>
<dbReference type="PANTHER" id="PTHR23344:SF50">
    <property type="entry name" value="GP-PDE DOMAIN-CONTAINING PROTEIN"/>
    <property type="match status" value="1"/>
</dbReference>
<dbReference type="OrthoDB" id="1058301at2759"/>
<dbReference type="EnsemblMetazoa" id="XM_038194334.1">
    <property type="protein sequence ID" value="XP_038050262.1"/>
    <property type="gene ID" value="LOC119723603"/>
</dbReference>
<dbReference type="Proteomes" id="UP000887568">
    <property type="component" value="Unplaced"/>
</dbReference>
<keyword evidence="2 8" id="KW-0812">Transmembrane</keyword>
<evidence type="ECO:0000256" key="1">
    <source>
        <dbReference type="ARBA" id="ARBA00004141"/>
    </source>
</evidence>
<dbReference type="RefSeq" id="XP_038050262.1">
    <property type="nucleotide sequence ID" value="XM_038194334.1"/>
</dbReference>
<dbReference type="PROSITE" id="PS51704">
    <property type="entry name" value="GP_PDE"/>
    <property type="match status" value="1"/>
</dbReference>
<dbReference type="GO" id="GO:0008081">
    <property type="term" value="F:phosphoric diester hydrolase activity"/>
    <property type="evidence" value="ECO:0007669"/>
    <property type="project" value="InterPro"/>
</dbReference>
<keyword evidence="3" id="KW-0378">Hydrolase</keyword>
<evidence type="ECO:0000259" key="9">
    <source>
        <dbReference type="PROSITE" id="PS51704"/>
    </source>
</evidence>
<keyword evidence="6" id="KW-0325">Glycoprotein</keyword>
<dbReference type="PANTHER" id="PTHR23344">
    <property type="entry name" value="GLYCEROPHOSPHORYL DIESTER PHOSPHODIESTERASE"/>
    <property type="match status" value="1"/>
</dbReference>
<dbReference type="CTD" id="81544"/>
<evidence type="ECO:0000313" key="10">
    <source>
        <dbReference type="EnsemblMetazoa" id="XP_038050262.1"/>
    </source>
</evidence>
<feature type="transmembrane region" description="Helical" evidence="8">
    <location>
        <begin position="125"/>
        <end position="146"/>
    </location>
</feature>